<reference evidence="1" key="1">
    <citation type="submission" date="2021-02" db="EMBL/GenBank/DDBJ databases">
        <authorList>
            <person name="Dougan E. K."/>
            <person name="Rhodes N."/>
            <person name="Thang M."/>
            <person name="Chan C."/>
        </authorList>
    </citation>
    <scope>NUCLEOTIDE SEQUENCE</scope>
</reference>
<accession>A0A813B7E1</accession>
<name>A0A813B7E1_9DINO</name>
<evidence type="ECO:0000313" key="1">
    <source>
        <dbReference type="EMBL" id="CAE7895530.1"/>
    </source>
</evidence>
<dbReference type="Proteomes" id="UP000601435">
    <property type="component" value="Unassembled WGS sequence"/>
</dbReference>
<dbReference type="AlphaFoldDB" id="A0A813B7E1"/>
<organism evidence="1 2">
    <name type="scientific">Symbiodinium necroappetens</name>
    <dbReference type="NCBI Taxonomy" id="1628268"/>
    <lineage>
        <taxon>Eukaryota</taxon>
        <taxon>Sar</taxon>
        <taxon>Alveolata</taxon>
        <taxon>Dinophyceae</taxon>
        <taxon>Suessiales</taxon>
        <taxon>Symbiodiniaceae</taxon>
        <taxon>Symbiodinium</taxon>
    </lineage>
</organism>
<dbReference type="EMBL" id="CAJNJA010068688">
    <property type="protein sequence ID" value="CAE7895530.1"/>
    <property type="molecule type" value="Genomic_DNA"/>
</dbReference>
<gene>
    <name evidence="1" type="primary">fadB</name>
    <name evidence="1" type="ORF">SNEC2469_LOCUS29964</name>
</gene>
<protein>
    <submittedName>
        <fullName evidence="1">FadB protein</fullName>
    </submittedName>
</protein>
<sequence>MPNLYFEIDLTSRTLQQIGQTEKLGMVRMAVFGAHFRPEFLGGAPTLDLSDPKKPFNNLWIPLSRSDKGLLEPKPYGELHIMTLWRPSQETAITRRLPKKVQVWQSYELKQAMKNNSMHDPIYEVQALQTGYDPNLYAIKGEQPASQSQANLSHMQKMFESVPYLDCCERQQRAAWRDYRQKLMKLEVSKWFDNQQITRALEGPAVAQAEQGRGAVSLSAWREKW</sequence>
<evidence type="ECO:0000313" key="2">
    <source>
        <dbReference type="Proteomes" id="UP000601435"/>
    </source>
</evidence>
<comment type="caution">
    <text evidence="1">The sequence shown here is derived from an EMBL/GenBank/DDBJ whole genome shotgun (WGS) entry which is preliminary data.</text>
</comment>
<proteinExistence type="predicted"/>
<feature type="non-terminal residue" evidence="1">
    <location>
        <position position="1"/>
    </location>
</feature>
<keyword evidence="2" id="KW-1185">Reference proteome</keyword>